<reference evidence="5 6" key="1">
    <citation type="journal article" date="2016" name="Proc. Natl. Acad. Sci. U.S.A.">
        <title>Lipid metabolic changes in an early divergent fungus govern the establishment of a mutualistic symbiosis with endobacteria.</title>
        <authorList>
            <person name="Lastovetsky O.A."/>
            <person name="Gaspar M.L."/>
            <person name="Mondo S.J."/>
            <person name="LaButti K.M."/>
            <person name="Sandor L."/>
            <person name="Grigoriev I.V."/>
            <person name="Henry S.A."/>
            <person name="Pawlowska T.E."/>
        </authorList>
    </citation>
    <scope>NUCLEOTIDE SEQUENCE [LARGE SCALE GENOMIC DNA]</scope>
    <source>
        <strain evidence="5 6">ATCC 11559</strain>
    </source>
</reference>
<name>A0A1X0S7N5_RHIZD</name>
<dbReference type="EMBL" id="KV921298">
    <property type="protein sequence ID" value="ORE20181.1"/>
    <property type="molecule type" value="Genomic_DNA"/>
</dbReference>
<feature type="DNA-binding region" description="HMG box" evidence="3">
    <location>
        <begin position="14"/>
        <end position="82"/>
    </location>
</feature>
<evidence type="ECO:0000256" key="1">
    <source>
        <dbReference type="ARBA" id="ARBA00023125"/>
    </source>
</evidence>
<dbReference type="VEuPathDB" id="FungiDB:BCV72DRAFT_13583"/>
<gene>
    <name evidence="5" type="ORF">BCV71DRAFT_281395</name>
</gene>
<dbReference type="InterPro" id="IPR009071">
    <property type="entry name" value="HMG_box_dom"/>
</dbReference>
<evidence type="ECO:0000259" key="4">
    <source>
        <dbReference type="PROSITE" id="PS50118"/>
    </source>
</evidence>
<sequence length="312" mass="36162">MKTSTRSRSDASKIPRPMNSFMIYRLEKQREIVKECPGANHRDISKIIAKWWKEMSDEEKQPYRTKALMARHEHSQRYPDYKFCPQKKVKKTRTYKRRPKNEFTAIDFESRRQLIEIYHRPVKSGEDNSSPFVKKEADHDTNIVVWEAPNDEDKPKTTYSSCNYSHLHPYSSILDVSPSASPMSLTYSCAHSTMDGFCGNSDCGSPLSGKTLDHLDNRDRSSSPMELFLHNYSESDADHMMVVPGQAIAGDASFLSEPIDMCSPHYGQLVDYTTLMYPRWTHVTREQPLMVPTYFFTTSQPVYPLCFDQTFY</sequence>
<dbReference type="GO" id="GO:0000978">
    <property type="term" value="F:RNA polymerase II cis-regulatory region sequence-specific DNA binding"/>
    <property type="evidence" value="ECO:0007669"/>
    <property type="project" value="TreeGrafter"/>
</dbReference>
<dbReference type="GO" id="GO:0005634">
    <property type="term" value="C:nucleus"/>
    <property type="evidence" value="ECO:0007669"/>
    <property type="project" value="UniProtKB-UniRule"/>
</dbReference>
<accession>A0A1X0S7N5</accession>
<dbReference type="InterPro" id="IPR036910">
    <property type="entry name" value="HMG_box_dom_sf"/>
</dbReference>
<dbReference type="SMART" id="SM00398">
    <property type="entry name" value="HMG"/>
    <property type="match status" value="1"/>
</dbReference>
<dbReference type="Gene3D" id="1.10.30.10">
    <property type="entry name" value="High mobility group box domain"/>
    <property type="match status" value="1"/>
</dbReference>
<dbReference type="InterPro" id="IPR051356">
    <property type="entry name" value="SOX/SOX-like_TF"/>
</dbReference>
<dbReference type="PROSITE" id="PS50118">
    <property type="entry name" value="HMG_BOX_2"/>
    <property type="match status" value="1"/>
</dbReference>
<protein>
    <recommendedName>
        <fullName evidence="4">HMG box domain-containing protein</fullName>
    </recommendedName>
</protein>
<dbReference type="Pfam" id="PF00505">
    <property type="entry name" value="HMG_box"/>
    <property type="match status" value="1"/>
</dbReference>
<evidence type="ECO:0000256" key="3">
    <source>
        <dbReference type="PROSITE-ProRule" id="PRU00267"/>
    </source>
</evidence>
<dbReference type="Proteomes" id="UP000242381">
    <property type="component" value="Unassembled WGS sequence"/>
</dbReference>
<organism evidence="5 6">
    <name type="scientific">Rhizopus microsporus</name>
    <dbReference type="NCBI Taxonomy" id="58291"/>
    <lineage>
        <taxon>Eukaryota</taxon>
        <taxon>Fungi</taxon>
        <taxon>Fungi incertae sedis</taxon>
        <taxon>Mucoromycota</taxon>
        <taxon>Mucoromycotina</taxon>
        <taxon>Mucoromycetes</taxon>
        <taxon>Mucorales</taxon>
        <taxon>Mucorineae</taxon>
        <taxon>Rhizopodaceae</taxon>
        <taxon>Rhizopus</taxon>
    </lineage>
</organism>
<dbReference type="CDD" id="cd01389">
    <property type="entry name" value="HMG-box_ROX1-like"/>
    <property type="match status" value="1"/>
</dbReference>
<proteinExistence type="predicted"/>
<dbReference type="GO" id="GO:0000981">
    <property type="term" value="F:DNA-binding transcription factor activity, RNA polymerase II-specific"/>
    <property type="evidence" value="ECO:0007669"/>
    <property type="project" value="TreeGrafter"/>
</dbReference>
<dbReference type="AlphaFoldDB" id="A0A1X0S7N5"/>
<keyword evidence="2 3" id="KW-0539">Nucleus</keyword>
<dbReference type="PANTHER" id="PTHR45789">
    <property type="entry name" value="FI18025P1"/>
    <property type="match status" value="1"/>
</dbReference>
<evidence type="ECO:0000256" key="2">
    <source>
        <dbReference type="ARBA" id="ARBA00023242"/>
    </source>
</evidence>
<evidence type="ECO:0000313" key="5">
    <source>
        <dbReference type="EMBL" id="ORE20181.1"/>
    </source>
</evidence>
<keyword evidence="1 3" id="KW-0238">DNA-binding</keyword>
<dbReference type="PANTHER" id="PTHR45789:SF2">
    <property type="entry name" value="FI18025P1"/>
    <property type="match status" value="1"/>
</dbReference>
<dbReference type="SUPFAM" id="SSF47095">
    <property type="entry name" value="HMG-box"/>
    <property type="match status" value="1"/>
</dbReference>
<evidence type="ECO:0000313" key="6">
    <source>
        <dbReference type="Proteomes" id="UP000242381"/>
    </source>
</evidence>
<feature type="domain" description="HMG box" evidence="4">
    <location>
        <begin position="14"/>
        <end position="82"/>
    </location>
</feature>